<dbReference type="Proteomes" id="UP000091857">
    <property type="component" value="Chromosome 17"/>
</dbReference>
<organism evidence="1 2">
    <name type="scientific">Manihot esculenta</name>
    <name type="common">Cassava</name>
    <name type="synonym">Jatropha manihot</name>
    <dbReference type="NCBI Taxonomy" id="3983"/>
    <lineage>
        <taxon>Eukaryota</taxon>
        <taxon>Viridiplantae</taxon>
        <taxon>Streptophyta</taxon>
        <taxon>Embryophyta</taxon>
        <taxon>Tracheophyta</taxon>
        <taxon>Spermatophyta</taxon>
        <taxon>Magnoliopsida</taxon>
        <taxon>eudicotyledons</taxon>
        <taxon>Gunneridae</taxon>
        <taxon>Pentapetalae</taxon>
        <taxon>rosids</taxon>
        <taxon>fabids</taxon>
        <taxon>Malpighiales</taxon>
        <taxon>Euphorbiaceae</taxon>
        <taxon>Crotonoideae</taxon>
        <taxon>Manihoteae</taxon>
        <taxon>Manihot</taxon>
    </lineage>
</organism>
<name>A0ACB7G3T1_MANES</name>
<evidence type="ECO:0000313" key="1">
    <source>
        <dbReference type="EMBL" id="KAG8634539.1"/>
    </source>
</evidence>
<proteinExistence type="predicted"/>
<reference evidence="2" key="1">
    <citation type="journal article" date="2016" name="Nat. Biotechnol.">
        <title>Sequencing wild and cultivated cassava and related species reveals extensive interspecific hybridization and genetic diversity.</title>
        <authorList>
            <person name="Bredeson J.V."/>
            <person name="Lyons J.B."/>
            <person name="Prochnik S.E."/>
            <person name="Wu G.A."/>
            <person name="Ha C.M."/>
            <person name="Edsinger-Gonzales E."/>
            <person name="Grimwood J."/>
            <person name="Schmutz J."/>
            <person name="Rabbi I.Y."/>
            <person name="Egesi C."/>
            <person name="Nauluvula P."/>
            <person name="Lebot V."/>
            <person name="Ndunguru J."/>
            <person name="Mkamilo G."/>
            <person name="Bart R.S."/>
            <person name="Setter T.L."/>
            <person name="Gleadow R.M."/>
            <person name="Kulakow P."/>
            <person name="Ferguson M.E."/>
            <person name="Rounsley S."/>
            <person name="Rokhsar D.S."/>
        </authorList>
    </citation>
    <scope>NUCLEOTIDE SEQUENCE [LARGE SCALE GENOMIC DNA]</scope>
    <source>
        <strain evidence="2">cv. AM560-2</strain>
    </source>
</reference>
<sequence length="140" mass="15808">MVLPLLKLGTLAVKTLSKPLASKLKQQAAFHPKFRQLIINFAQANHRLTTRMQRRIYSHSTDVEIRPLNEEKAVQAAVDLIGELFVFTAMRQRDEELSKEVEILKHKLEEIEQLAKGRGLAGIFHFKHSNTAGEVGKPAS</sequence>
<comment type="caution">
    <text evidence="1">The sequence shown here is derived from an EMBL/GenBank/DDBJ whole genome shotgun (WGS) entry which is preliminary data.</text>
</comment>
<protein>
    <submittedName>
        <fullName evidence="1">Uncharacterized protein</fullName>
    </submittedName>
</protein>
<dbReference type="EMBL" id="CM004403">
    <property type="protein sequence ID" value="KAG8634539.1"/>
    <property type="molecule type" value="Genomic_DNA"/>
</dbReference>
<accession>A0ACB7G3T1</accession>
<keyword evidence="2" id="KW-1185">Reference proteome</keyword>
<gene>
    <name evidence="1" type="ORF">MANES_17G050700v8</name>
</gene>
<evidence type="ECO:0000313" key="2">
    <source>
        <dbReference type="Proteomes" id="UP000091857"/>
    </source>
</evidence>